<dbReference type="Proteomes" id="UP000272528">
    <property type="component" value="Chromosome"/>
</dbReference>
<dbReference type="EMBL" id="CP034437">
    <property type="protein sequence ID" value="AZN39495.1"/>
    <property type="molecule type" value="Genomic_DNA"/>
</dbReference>
<evidence type="ECO:0000256" key="3">
    <source>
        <dbReference type="ARBA" id="ARBA00023163"/>
    </source>
</evidence>
<keyword evidence="3" id="KW-0804">Transcription</keyword>
<keyword evidence="1" id="KW-0805">Transcription regulation</keyword>
<dbReference type="PANTHER" id="PTHR38445">
    <property type="entry name" value="HTH-TYPE TRANSCRIPTIONAL REPRESSOR YTRA"/>
    <property type="match status" value="1"/>
</dbReference>
<sequence>MELHGEGAEHMLYIELELQGEVPMHEQIAQQIIAGIASGTIQPGKTLPSARKLALALRVKSQVVNKAYHTLLTEGFLQERYDGRLGVLVPSLAEMPRVTEGYMNRLQKQLQSLAAEGRARGMTEAEFSRACIKIYRSDLTRMGDALE</sequence>
<dbReference type="PANTHER" id="PTHR38445:SF12">
    <property type="entry name" value="GNTR-FAMILY TRANSCRIPTIONAL REGULATOR"/>
    <property type="match status" value="1"/>
</dbReference>
<evidence type="ECO:0000313" key="6">
    <source>
        <dbReference type="Proteomes" id="UP000272528"/>
    </source>
</evidence>
<organism evidence="5 6">
    <name type="scientific">Paenibacillus albus</name>
    <dbReference type="NCBI Taxonomy" id="2495582"/>
    <lineage>
        <taxon>Bacteria</taxon>
        <taxon>Bacillati</taxon>
        <taxon>Bacillota</taxon>
        <taxon>Bacilli</taxon>
        <taxon>Bacillales</taxon>
        <taxon>Paenibacillaceae</taxon>
        <taxon>Paenibacillus</taxon>
    </lineage>
</organism>
<dbReference type="AlphaFoldDB" id="A0A3S9A1E0"/>
<dbReference type="OrthoDB" id="9801546at2"/>
<reference evidence="6" key="1">
    <citation type="submission" date="2018-12" db="EMBL/GenBank/DDBJ databases">
        <title>Genome sequence of Peanibacillus sp.</title>
        <authorList>
            <person name="Subramani G."/>
            <person name="Srinivasan S."/>
            <person name="Kim M.K."/>
        </authorList>
    </citation>
    <scope>NUCLEOTIDE SEQUENCE [LARGE SCALE GENOMIC DNA]</scope>
    <source>
        <strain evidence="6">18JY67-1</strain>
    </source>
</reference>
<evidence type="ECO:0000259" key="4">
    <source>
        <dbReference type="PROSITE" id="PS50949"/>
    </source>
</evidence>
<dbReference type="InterPro" id="IPR036388">
    <property type="entry name" value="WH-like_DNA-bd_sf"/>
</dbReference>
<name>A0A3S9A1E0_9BACL</name>
<accession>A0A3S9A1E0</accession>
<dbReference type="GO" id="GO:0003700">
    <property type="term" value="F:DNA-binding transcription factor activity"/>
    <property type="evidence" value="ECO:0007669"/>
    <property type="project" value="InterPro"/>
</dbReference>
<evidence type="ECO:0000313" key="5">
    <source>
        <dbReference type="EMBL" id="AZN39495.1"/>
    </source>
</evidence>
<dbReference type="KEGG" id="palb:EJC50_07330"/>
<proteinExistence type="predicted"/>
<dbReference type="InterPro" id="IPR000524">
    <property type="entry name" value="Tscrpt_reg_HTH_GntR"/>
</dbReference>
<keyword evidence="2" id="KW-0238">DNA-binding</keyword>
<evidence type="ECO:0000256" key="2">
    <source>
        <dbReference type="ARBA" id="ARBA00023125"/>
    </source>
</evidence>
<dbReference type="SMART" id="SM00345">
    <property type="entry name" value="HTH_GNTR"/>
    <property type="match status" value="1"/>
</dbReference>
<dbReference type="PROSITE" id="PS50949">
    <property type="entry name" value="HTH_GNTR"/>
    <property type="match status" value="1"/>
</dbReference>
<dbReference type="InterPro" id="IPR036390">
    <property type="entry name" value="WH_DNA-bd_sf"/>
</dbReference>
<evidence type="ECO:0000256" key="1">
    <source>
        <dbReference type="ARBA" id="ARBA00023015"/>
    </source>
</evidence>
<feature type="domain" description="HTH gntR-type" evidence="4">
    <location>
        <begin position="22"/>
        <end position="92"/>
    </location>
</feature>
<dbReference type="Gene3D" id="1.10.10.10">
    <property type="entry name" value="Winged helix-like DNA-binding domain superfamily/Winged helix DNA-binding domain"/>
    <property type="match status" value="1"/>
</dbReference>
<dbReference type="SUPFAM" id="SSF46785">
    <property type="entry name" value="Winged helix' DNA-binding domain"/>
    <property type="match status" value="1"/>
</dbReference>
<gene>
    <name evidence="5" type="ORF">EJC50_07330</name>
</gene>
<dbReference type="GO" id="GO:0003677">
    <property type="term" value="F:DNA binding"/>
    <property type="evidence" value="ECO:0007669"/>
    <property type="project" value="UniProtKB-KW"/>
</dbReference>
<keyword evidence="6" id="KW-1185">Reference proteome</keyword>
<dbReference type="Pfam" id="PF00392">
    <property type="entry name" value="GntR"/>
    <property type="match status" value="1"/>
</dbReference>
<protein>
    <submittedName>
        <fullName evidence="5">GntR family transcriptional regulator</fullName>
    </submittedName>
</protein>